<organism evidence="2 3">
    <name type="scientific">Theileria orientalis</name>
    <dbReference type="NCBI Taxonomy" id="68886"/>
    <lineage>
        <taxon>Eukaryota</taxon>
        <taxon>Sar</taxon>
        <taxon>Alveolata</taxon>
        <taxon>Apicomplexa</taxon>
        <taxon>Aconoidasida</taxon>
        <taxon>Piroplasmida</taxon>
        <taxon>Theileriidae</taxon>
        <taxon>Theileria</taxon>
    </lineage>
</organism>
<name>A0A976QTR1_THEOR</name>
<evidence type="ECO:0000313" key="2">
    <source>
        <dbReference type="EMBL" id="UKK01004.2"/>
    </source>
</evidence>
<dbReference type="EMBL" id="CP056070">
    <property type="protein sequence ID" value="UKK01004.2"/>
    <property type="molecule type" value="Genomic_DNA"/>
</dbReference>
<dbReference type="InterPro" id="IPR000644">
    <property type="entry name" value="CBS_dom"/>
</dbReference>
<evidence type="ECO:0000313" key="3">
    <source>
        <dbReference type="Proteomes" id="UP000244811"/>
    </source>
</evidence>
<feature type="domain" description="CBS" evidence="1">
    <location>
        <begin position="192"/>
        <end position="236"/>
    </location>
</feature>
<dbReference type="InterPro" id="IPR046342">
    <property type="entry name" value="CBS_dom_sf"/>
</dbReference>
<proteinExistence type="predicted"/>
<dbReference type="Proteomes" id="UP000244811">
    <property type="component" value="Chromosome 3"/>
</dbReference>
<sequence>MNVDASFGNDLGRVHDYDNSTNTQVQSNFFSSFLRLLNSTSLCNILQSHSKILILDSRVPFSICLKSLSNYHRNFAFVYDAEKADFAGYIDELSIIKFLKNYDRYINLTCSEFLSAVKAEKVHKLPGDVSAFEGLDFITKNVSNRLFVWSNERKAPIGYLTPSCYLYYMVKNLRGKCDLLDLPLSCLTLNLNFTTISYKNSLEEVLDLLILHDNLCVTDDTGRIIGILTRVKVMFYALESFKNEVFWKEQHFLKLNLDFSTEVSVILEEMDSKFYHKIQTLNVSVDTNVYYSFKTRY</sequence>
<evidence type="ECO:0000259" key="1">
    <source>
        <dbReference type="Pfam" id="PF00571"/>
    </source>
</evidence>
<dbReference type="SUPFAM" id="SSF54631">
    <property type="entry name" value="CBS-domain pair"/>
    <property type="match status" value="1"/>
</dbReference>
<gene>
    <name evidence="2" type="ORF">MACK_001817</name>
</gene>
<dbReference type="Pfam" id="PF00571">
    <property type="entry name" value="CBS"/>
    <property type="match status" value="1"/>
</dbReference>
<dbReference type="AlphaFoldDB" id="A0A976QTR1"/>
<accession>A0A976QTR1</accession>
<dbReference type="Gene3D" id="3.10.580.10">
    <property type="entry name" value="CBS-domain"/>
    <property type="match status" value="1"/>
</dbReference>
<protein>
    <recommendedName>
        <fullName evidence="1">CBS domain-containing protein</fullName>
    </recommendedName>
</protein>
<reference evidence="2" key="1">
    <citation type="submission" date="2022-07" db="EMBL/GenBank/DDBJ databases">
        <title>Evaluation of T. orientalis genome assembly methods using nanopore sequencing and analysis of variation between genomes.</title>
        <authorList>
            <person name="Yam J."/>
            <person name="Micallef M.L."/>
            <person name="Liu M."/>
            <person name="Djordjevic S.P."/>
            <person name="Bogema D.R."/>
            <person name="Jenkins C."/>
        </authorList>
    </citation>
    <scope>NUCLEOTIDE SEQUENCE</scope>
    <source>
        <strain evidence="2">Goon Nure</strain>
    </source>
</reference>